<accession>A0A239CS31</accession>
<evidence type="ECO:0000313" key="1">
    <source>
        <dbReference type="EMBL" id="SNS22304.1"/>
    </source>
</evidence>
<protein>
    <submittedName>
        <fullName evidence="1">DNA replication protein DnaC</fullName>
    </submittedName>
</protein>
<dbReference type="SUPFAM" id="SSF52540">
    <property type="entry name" value="P-loop containing nucleoside triphosphate hydrolases"/>
    <property type="match status" value="1"/>
</dbReference>
<name>A0A239CS31_9FIRM</name>
<gene>
    <name evidence="1" type="ORF">SAMN05446037_100695</name>
</gene>
<evidence type="ECO:0000313" key="2">
    <source>
        <dbReference type="Proteomes" id="UP000198304"/>
    </source>
</evidence>
<organism evidence="1 2">
    <name type="scientific">Anaerovirgula multivorans</name>
    <dbReference type="NCBI Taxonomy" id="312168"/>
    <lineage>
        <taxon>Bacteria</taxon>
        <taxon>Bacillati</taxon>
        <taxon>Bacillota</taxon>
        <taxon>Clostridia</taxon>
        <taxon>Peptostreptococcales</taxon>
        <taxon>Natronincolaceae</taxon>
        <taxon>Anaerovirgula</taxon>
    </lineage>
</organism>
<reference evidence="2" key="1">
    <citation type="submission" date="2017-06" db="EMBL/GenBank/DDBJ databases">
        <authorList>
            <person name="Varghese N."/>
            <person name="Submissions S."/>
        </authorList>
    </citation>
    <scope>NUCLEOTIDE SEQUENCE [LARGE SCALE GENOMIC DNA]</scope>
    <source>
        <strain evidence="2">SCA</strain>
    </source>
</reference>
<dbReference type="AlphaFoldDB" id="A0A239CS31"/>
<dbReference type="EMBL" id="FZOJ01000006">
    <property type="protein sequence ID" value="SNS22304.1"/>
    <property type="molecule type" value="Genomic_DNA"/>
</dbReference>
<dbReference type="RefSeq" id="WP_089282347.1">
    <property type="nucleotide sequence ID" value="NZ_FZOJ01000006.1"/>
</dbReference>
<sequence length="238" mass="27862">MRYSKCNDCVFSHRCDMKGKEGIIQEERGRLFQCAICHKYNAVNECYNGMNIPPIYKEASIANIYKERLKDLFNELFTPPTKIFDERLNIILHGTMMGAGKTYAGCAMLNEFLYFIIEHINLLALKKDKEISELDPIYFIRFRDLSEQARNFRFDYETKEMLRKAKESWLVLLDDVEVTPDDIHSINLLSDIIESRYNIGKPTIITTSMDDIIDIEAMFTAKAWSRLNNNIKIMRLTK</sequence>
<keyword evidence="2" id="KW-1185">Reference proteome</keyword>
<proteinExistence type="predicted"/>
<dbReference type="Gene3D" id="3.40.50.300">
    <property type="entry name" value="P-loop containing nucleotide triphosphate hydrolases"/>
    <property type="match status" value="1"/>
</dbReference>
<dbReference type="InterPro" id="IPR027417">
    <property type="entry name" value="P-loop_NTPase"/>
</dbReference>
<dbReference type="Proteomes" id="UP000198304">
    <property type="component" value="Unassembled WGS sequence"/>
</dbReference>